<dbReference type="InterPro" id="IPR008586">
    <property type="entry name" value="DUF868_pln"/>
</dbReference>
<evidence type="ECO:0000256" key="6">
    <source>
        <dbReference type="ARBA" id="ARBA00022917"/>
    </source>
</evidence>
<dbReference type="InterPro" id="IPR001494">
    <property type="entry name" value="Importin-beta_N"/>
</dbReference>
<evidence type="ECO:0000313" key="10">
    <source>
        <dbReference type="EMBL" id="KAG5416508.1"/>
    </source>
</evidence>
<dbReference type="PRINTS" id="PR01039">
    <property type="entry name" value="TRNASYNTHTRP"/>
</dbReference>
<keyword evidence="7" id="KW-0030">Aminoacyl-tRNA synthetase</keyword>
<comment type="caution">
    <text evidence="10">The sequence shown here is derived from an EMBL/GenBank/DDBJ whole genome shotgun (WGS) entry which is preliminary data.</text>
</comment>
<keyword evidence="11" id="KW-1185">Reference proteome</keyword>
<dbReference type="CDD" id="cd00806">
    <property type="entry name" value="TrpRS_core"/>
    <property type="match status" value="1"/>
</dbReference>
<evidence type="ECO:0000256" key="3">
    <source>
        <dbReference type="ARBA" id="ARBA00022598"/>
    </source>
</evidence>
<feature type="domain" description="Importin N-terminal" evidence="9">
    <location>
        <begin position="500"/>
        <end position="568"/>
    </location>
</feature>
<accession>A0ABQ7P076</accession>
<evidence type="ECO:0000256" key="8">
    <source>
        <dbReference type="ARBA" id="ARBA00030268"/>
    </source>
</evidence>
<evidence type="ECO:0000256" key="1">
    <source>
        <dbReference type="ARBA" id="ARBA00005594"/>
    </source>
</evidence>
<dbReference type="InterPro" id="IPR001412">
    <property type="entry name" value="aa-tRNA-synth_I_CS"/>
</dbReference>
<dbReference type="Pfam" id="PF05910">
    <property type="entry name" value="DUF868"/>
    <property type="match status" value="1"/>
</dbReference>
<evidence type="ECO:0000259" key="9">
    <source>
        <dbReference type="PROSITE" id="PS50166"/>
    </source>
</evidence>
<dbReference type="InterPro" id="IPR016024">
    <property type="entry name" value="ARM-type_fold"/>
</dbReference>
<comment type="similarity">
    <text evidence="1">Belongs to the class-I aminoacyl-tRNA synthetase family.</text>
</comment>
<keyword evidence="5" id="KW-0067">ATP-binding</keyword>
<dbReference type="EC" id="6.1.1.2" evidence="2"/>
<dbReference type="InterPro" id="IPR014729">
    <property type="entry name" value="Rossmann-like_a/b/a_fold"/>
</dbReference>
<evidence type="ECO:0000256" key="2">
    <source>
        <dbReference type="ARBA" id="ARBA00013161"/>
    </source>
</evidence>
<dbReference type="InterPro" id="IPR045478">
    <property type="entry name" value="Exportin-5_C"/>
</dbReference>
<dbReference type="Pfam" id="PF00579">
    <property type="entry name" value="tRNA-synt_1b"/>
    <property type="match status" value="1"/>
</dbReference>
<dbReference type="PANTHER" id="PTHR10055:SF13">
    <property type="entry name" value="TRYPTOPHAN--TRNA LIGASE"/>
    <property type="match status" value="1"/>
</dbReference>
<gene>
    <name evidence="10" type="primary">A01p057590.1_BraROA</name>
    <name evidence="10" type="ORF">IGI04_004075</name>
</gene>
<reference evidence="10 11" key="1">
    <citation type="submission" date="2021-03" db="EMBL/GenBank/DDBJ databases">
        <authorList>
            <person name="King G.J."/>
            <person name="Bancroft I."/>
            <person name="Baten A."/>
            <person name="Bloomfield J."/>
            <person name="Borpatragohain P."/>
            <person name="He Z."/>
            <person name="Irish N."/>
            <person name="Irwin J."/>
            <person name="Liu K."/>
            <person name="Mauleon R.P."/>
            <person name="Moore J."/>
            <person name="Morris R."/>
            <person name="Ostergaard L."/>
            <person name="Wang B."/>
            <person name="Wells R."/>
        </authorList>
    </citation>
    <scope>NUCLEOTIDE SEQUENCE [LARGE SCALE GENOMIC DNA]</scope>
    <source>
        <strain evidence="10">R-o-18</strain>
        <tissue evidence="10">Leaf</tissue>
    </source>
</reference>
<evidence type="ECO:0000313" key="11">
    <source>
        <dbReference type="Proteomes" id="UP000823674"/>
    </source>
</evidence>
<name>A0ABQ7P076_BRACM</name>
<evidence type="ECO:0000256" key="4">
    <source>
        <dbReference type="ARBA" id="ARBA00022741"/>
    </source>
</evidence>
<dbReference type="SUPFAM" id="SSF48371">
    <property type="entry name" value="ARM repeat"/>
    <property type="match status" value="1"/>
</dbReference>
<sequence length="1838" mass="206914">METIEKMIEDFKKVLDDSNHTSPETLKHERIQWLDETLSPRLKQVLEERETQSSSSSSSEQTVTPFVVSGKIDYEKVILKFGCTKIDESLIDRVERLTSRRAHVFLRRGFFYAHRDLDKILDCHERGDKFYLYTGRGPSSESLHLGHLIPFLFTKYLQEAFKVPLVIQITDDEKKIWKKLNKEKSKRLGRENVKDIIACGFDASNTFIFSSYATVGGKFYENVVEIADCVTVNKANSTFGFTGEASTAKMIFPSVQAAPSFSSSFPHKLFPDEKKNIPCLIPCAIDQDPYFRLTRDVAPRLDFIKPALIESKFFPALRASGNNGKMSASDANSAIYINDSAKDIKRKINSAVTGGRDNLEDQKKYGAKLEEDIPFQYLSFFLEDDAELEHIKKEYGEGRMTTGDVKKRLVQVVTEIVERHRMARAAVTDEMVDAFMTPRPLFDLIGFLETLIKRPIFVLLLPTQYFLGRTLASTVARQILLLVSASSDSTVDADACKEAALTYLESIKTGSVGVLSQVSFLLVAKDWPLQVRIYASKLLQHLVKLRWDELSSSEQMDISSASFELMSEVAAANPCEECEMKSETVTLVAEMFEKEEDLEMWQELFLSLVSLSSSGPLHAQLALKVVKRLSELEDKKHSHHLLQGLPDILVWLHDLLEKHFGDARNAEGRDKVELAKQHSDAVVACLNAINSLTEWAPVPDFAEYKIIDQCASLLSSPEFCRLACMFFTLICSRERPTDDASGAEFDSTIIHICKMMVSLGSTNLHYIFTDSSAIALYLKQMLWFFEHYKFDLHYESLFFWLGLMDYLTSDLKAPNYPHRKGSASDVFTGSASEVFNSFRHLDGGKKDLLLLIDDETASKILDVSFQRMNKNDQVLLDPGTNLLSLEPSSFTFEEFCKYQKRLFVLIRLISSHKPIIASTKLSSRTIMLIKNISVSSAPCVQQYAAAMKSQSTALETILRRLFRGTDEFAGGSSQVRSQLHVIFEGLLQELLNANWTEPLLISAHVDYLNAMFPFLKYLPDTVASVIDKMFALLTSLPPASKRARLYICSSLIRLAKTADKSFTPHLKGLADKMTCLQREGTLFPGEHSSLVEAFFAMTSASGGQREQQDSFLLLLEPVRQQWTQPEWQNEYLSTPSGFIQLCSNAPLMRSIVDTVAVFEKALKGCNFKKRKLKMSETIHPLASHLSWMLPPLLKLFRVINSLSSPDAYQTLPTKLKEAMKITEAELRIPQGKQSRKLTKGFLTYSSKGNTYDIRNWLKAIRESGYRVLNLSVSMGETFYTSINANEVALTFTENIWWMEFRHIKQLINSFVGCLVSSCPADMWEPLLEPLLSPLLTHCQRALDSSWTSLLREGRANVPDLIGFEGGETKLIQLERQLLIDLSRSTSDLLSKISAPELNTGLPVLKHSDQLVLGEMSLLMDFNALKSNCLVSLLLSCKNLANSVMQFSLQACTWTDGITTFNLRCLFISVIHLAVMTNNGELREFVAKDLFNAIIMSLTIDENVNNNSILVGMCSDMFVYLSQRHPAPRQVLLSLPCLTPDDLRDYEKALAETCEPKKQKMITGSIENGVQVTDPSSSNAVRVSQNLVVCIYRCCIRGGTCLITVTWTKTLMGLCVTIGVDDSCNRSLCKLEIKPWLFTKRKGYKNLEACDVYWDLSSAKFGSSPEPLGGFYVSVLVDKEMVLLLGDMKKEALKKTKAASSLGAVFIAKKEHVFGKRTFATKAQFSGDGETHDLVVECDTSVSDPCLVVCVDGKTLMEVKRLRWKFRGNETIVVNRVSVEVLWDVHSWFFGVPSSPGNGVFMFRTCQAVEKTWSSTQVPTSLRPQSFGFTLFLYAWKNE</sequence>
<dbReference type="PROSITE" id="PS50166">
    <property type="entry name" value="IMPORTIN_B_NT"/>
    <property type="match status" value="1"/>
</dbReference>
<dbReference type="Pfam" id="PF19273">
    <property type="entry name" value="Exportin-5"/>
    <property type="match status" value="1"/>
</dbReference>
<dbReference type="Proteomes" id="UP000823674">
    <property type="component" value="Chromosome A01"/>
</dbReference>
<dbReference type="Gene3D" id="3.40.50.620">
    <property type="entry name" value="HUPs"/>
    <property type="match status" value="1"/>
</dbReference>
<dbReference type="Pfam" id="PF08389">
    <property type="entry name" value="Xpo1"/>
    <property type="match status" value="1"/>
</dbReference>
<proteinExistence type="inferred from homology"/>
<dbReference type="PROSITE" id="PS00178">
    <property type="entry name" value="AA_TRNA_LIGASE_I"/>
    <property type="match status" value="1"/>
</dbReference>
<dbReference type="EMBL" id="JADBGQ010000001">
    <property type="protein sequence ID" value="KAG5416508.1"/>
    <property type="molecule type" value="Genomic_DNA"/>
</dbReference>
<keyword evidence="3" id="KW-0436">Ligase</keyword>
<protein>
    <recommendedName>
        <fullName evidence="2">tryptophan--tRNA ligase</fullName>
        <ecNumber evidence="2">6.1.1.2</ecNumber>
    </recommendedName>
    <alternativeName>
        <fullName evidence="8">Tryptophanyl-tRNA synthetase</fullName>
    </alternativeName>
</protein>
<dbReference type="InterPro" id="IPR002306">
    <property type="entry name" value="Trp-tRNA-ligase"/>
</dbReference>
<evidence type="ECO:0000256" key="5">
    <source>
        <dbReference type="ARBA" id="ARBA00022840"/>
    </source>
</evidence>
<keyword evidence="6" id="KW-0648">Protein biosynthesis</keyword>
<dbReference type="PANTHER" id="PTHR10055">
    <property type="entry name" value="TRYPTOPHANYL-TRNA SYNTHETASE"/>
    <property type="match status" value="1"/>
</dbReference>
<evidence type="ECO:0000256" key="7">
    <source>
        <dbReference type="ARBA" id="ARBA00023146"/>
    </source>
</evidence>
<dbReference type="Gene3D" id="1.25.10.10">
    <property type="entry name" value="Leucine-rich Repeat Variant"/>
    <property type="match status" value="2"/>
</dbReference>
<dbReference type="Gene3D" id="1.10.240.10">
    <property type="entry name" value="Tyrosyl-Transfer RNA Synthetase"/>
    <property type="match status" value="1"/>
</dbReference>
<dbReference type="InterPro" id="IPR002305">
    <property type="entry name" value="aa-tRNA-synth_Ic"/>
</dbReference>
<organism evidence="10 11">
    <name type="scientific">Brassica rapa subsp. trilocularis</name>
    <dbReference type="NCBI Taxonomy" id="1813537"/>
    <lineage>
        <taxon>Eukaryota</taxon>
        <taxon>Viridiplantae</taxon>
        <taxon>Streptophyta</taxon>
        <taxon>Embryophyta</taxon>
        <taxon>Tracheophyta</taxon>
        <taxon>Spermatophyta</taxon>
        <taxon>Magnoliopsida</taxon>
        <taxon>eudicotyledons</taxon>
        <taxon>Gunneridae</taxon>
        <taxon>Pentapetalae</taxon>
        <taxon>rosids</taxon>
        <taxon>malvids</taxon>
        <taxon>Brassicales</taxon>
        <taxon>Brassicaceae</taxon>
        <taxon>Brassiceae</taxon>
        <taxon>Brassica</taxon>
    </lineage>
</organism>
<dbReference type="SUPFAM" id="SSF52374">
    <property type="entry name" value="Nucleotidylyl transferase"/>
    <property type="match status" value="1"/>
</dbReference>
<dbReference type="InterPro" id="IPR011989">
    <property type="entry name" value="ARM-like"/>
</dbReference>
<dbReference type="NCBIfam" id="TIGR00233">
    <property type="entry name" value="trpS"/>
    <property type="match status" value="1"/>
</dbReference>
<dbReference type="InterPro" id="IPR013598">
    <property type="entry name" value="Exportin-1/Importin-b-like"/>
</dbReference>
<keyword evidence="4" id="KW-0547">Nucleotide-binding</keyword>